<evidence type="ECO:0000313" key="2">
    <source>
        <dbReference type="Proteomes" id="UP000067444"/>
    </source>
</evidence>
<dbReference type="InterPro" id="IPR036237">
    <property type="entry name" value="Xyl_isomerase-like_sf"/>
</dbReference>
<dbReference type="InterPro" id="IPR013022">
    <property type="entry name" value="Xyl_isomerase-like_TIM-brl"/>
</dbReference>
<dbReference type="STRING" id="1458307.OSB_26350"/>
<name>A0A0K0Y8G2_9RHOB</name>
<accession>A0A0K0Y8G2</accession>
<organism evidence="1 2">
    <name type="scientific">Octadecabacter temperatus</name>
    <dbReference type="NCBI Taxonomy" id="1458307"/>
    <lineage>
        <taxon>Bacteria</taxon>
        <taxon>Pseudomonadati</taxon>
        <taxon>Pseudomonadota</taxon>
        <taxon>Alphaproteobacteria</taxon>
        <taxon>Rhodobacterales</taxon>
        <taxon>Roseobacteraceae</taxon>
        <taxon>Octadecabacter</taxon>
    </lineage>
</organism>
<dbReference type="GO" id="GO:0016853">
    <property type="term" value="F:isomerase activity"/>
    <property type="evidence" value="ECO:0007669"/>
    <property type="project" value="UniProtKB-KW"/>
</dbReference>
<dbReference type="Gene3D" id="3.20.20.150">
    <property type="entry name" value="Divalent-metal-dependent TIM barrel enzymes"/>
    <property type="match status" value="1"/>
</dbReference>
<dbReference type="Proteomes" id="UP000067444">
    <property type="component" value="Chromosome"/>
</dbReference>
<evidence type="ECO:0000313" key="1">
    <source>
        <dbReference type="EMBL" id="AKS47162.1"/>
    </source>
</evidence>
<sequence>MQPVAKISIQIRLTSESKGYLRMFAIGLNHKTMPRASTISVLDAACDMGCVGVELRNDLTGTLFDGQPPTAIRDAATSKGLRILALAEVYGFNDNTKATRAQVQSLIYQAIGCGAEAIALIPRINDTPVQRDVQRGLLNASLVALQPMFERSGITGLIEPLGFANSSLRFKSDVRAVLNDMQNPACFALIHDTFHHALAGETEVFAKDTKIVHISGVTNPTVAFTEMTDAHRGLVDDHDRLGNIEQIASLRAQGYDGPFSFEAFSDEVHALKNPISHIAVSTKFITSQIAEREA</sequence>
<dbReference type="EMBL" id="CP012160">
    <property type="protein sequence ID" value="AKS47162.1"/>
    <property type="molecule type" value="Genomic_DNA"/>
</dbReference>
<gene>
    <name evidence="1" type="ORF">OSB_26350</name>
</gene>
<dbReference type="KEGG" id="otm:OSB_26350"/>
<proteinExistence type="predicted"/>
<keyword evidence="2" id="KW-1185">Reference proteome</keyword>
<dbReference type="SUPFAM" id="SSF51658">
    <property type="entry name" value="Xylose isomerase-like"/>
    <property type="match status" value="1"/>
</dbReference>
<keyword evidence="1" id="KW-0413">Isomerase</keyword>
<dbReference type="AlphaFoldDB" id="A0A0K0Y8G2"/>
<protein>
    <submittedName>
        <fullName evidence="1">Xylose isomerase-like TIM barrel</fullName>
    </submittedName>
</protein>
<dbReference type="Pfam" id="PF01261">
    <property type="entry name" value="AP_endonuc_2"/>
    <property type="match status" value="1"/>
</dbReference>
<reference evidence="1 2" key="1">
    <citation type="journal article" date="2015" name="Genome Announc.">
        <title>Closed Genome Sequence of Octadecabacter temperatus SB1, the First Mesophilic Species of the Genus Octadecabacter.</title>
        <authorList>
            <person name="Voget S."/>
            <person name="Billerbeck S."/>
            <person name="Simon M."/>
            <person name="Daniel R."/>
        </authorList>
    </citation>
    <scope>NUCLEOTIDE SEQUENCE [LARGE SCALE GENOMIC DNA]</scope>
    <source>
        <strain evidence="1 2">SB1</strain>
    </source>
</reference>